<organism evidence="2 3">
    <name type="scientific">Bacteroides xylanisolvens SD CC 1b</name>
    <dbReference type="NCBI Taxonomy" id="702447"/>
    <lineage>
        <taxon>Bacteria</taxon>
        <taxon>Pseudomonadati</taxon>
        <taxon>Bacteroidota</taxon>
        <taxon>Bacteroidia</taxon>
        <taxon>Bacteroidales</taxon>
        <taxon>Bacteroidaceae</taxon>
        <taxon>Bacteroides</taxon>
    </lineage>
</organism>
<evidence type="ECO:0000256" key="1">
    <source>
        <dbReference type="SAM" id="MobiDB-lite"/>
    </source>
</evidence>
<accession>W6PCP8</accession>
<proteinExistence type="predicted"/>
<comment type="caution">
    <text evidence="2">The sequence shown here is derived from an EMBL/GenBank/DDBJ whole genome shotgun (WGS) entry which is preliminary data.</text>
</comment>
<feature type="region of interest" description="Disordered" evidence="1">
    <location>
        <begin position="30"/>
        <end position="49"/>
    </location>
</feature>
<protein>
    <submittedName>
        <fullName evidence="2">Uncharacterized protein</fullName>
    </submittedName>
</protein>
<dbReference type="EMBL" id="CBXG010000055">
    <property type="protein sequence ID" value="CDM07499.1"/>
    <property type="molecule type" value="Genomic_DNA"/>
</dbReference>
<dbReference type="AlphaFoldDB" id="W6PCP8"/>
<name>W6PCP8_9BACE</name>
<dbReference type="Proteomes" id="UP000019380">
    <property type="component" value="Unassembled WGS sequence"/>
</dbReference>
<evidence type="ECO:0000313" key="2">
    <source>
        <dbReference type="EMBL" id="CDM07499.1"/>
    </source>
</evidence>
<sequence length="63" mass="7449">MFYYTNKYKDLFITILVKNGKRNDFFQHRGKIRPAPGGESSPPMSAPFLTDEERERYRGSYLL</sequence>
<reference evidence="2 3" key="1">
    <citation type="submission" date="2013-12" db="EMBL/GenBank/DDBJ databases">
        <title>Improved hybrid genome assemblies of Bacteroides xylanisolvens SD CC 1b and Bacteroides xylanisolvens SD CC 2a using Illumina and 454 Sequencing.</title>
        <authorList>
            <person name="Ramaraj T."/>
            <person name="Sundararajan A."/>
            <person name="Mudge J."/>
            <person name="Schilkey F.D."/>
            <person name="Delvecchio V."/>
            <person name="Donlon M."/>
            <person name="Ziemer C."/>
        </authorList>
    </citation>
    <scope>NUCLEOTIDE SEQUENCE [LARGE SCALE GENOMIC DNA]</scope>
</reference>
<gene>
    <name evidence="2" type="ORF">BN890_51230</name>
</gene>
<evidence type="ECO:0000313" key="3">
    <source>
        <dbReference type="Proteomes" id="UP000019380"/>
    </source>
</evidence>